<reference evidence="12 13" key="1">
    <citation type="submission" date="2019-01" db="EMBL/GenBank/DDBJ databases">
        <title>Leuconostoc litchii sp. nov., a novel lactic acid bacterium isolated from lychee.</title>
        <authorList>
            <person name="Wang L.-T."/>
        </authorList>
    </citation>
    <scope>NUCLEOTIDE SEQUENCE [LARGE SCALE GENOMIC DNA]</scope>
    <source>
        <strain evidence="12 13">MB7</strain>
    </source>
</reference>
<dbReference type="EMBL" id="SDGY01000008">
    <property type="protein sequence ID" value="TYC46051.1"/>
    <property type="molecule type" value="Genomic_DNA"/>
</dbReference>
<dbReference type="PANTHER" id="PTHR38761">
    <property type="entry name" value="GLUTAMATE--CYSTEINE LIGASE"/>
    <property type="match status" value="1"/>
</dbReference>
<name>A0A6P2CK22_9LACO</name>
<evidence type="ECO:0000256" key="1">
    <source>
        <dbReference type="ARBA" id="ARBA00005006"/>
    </source>
</evidence>
<dbReference type="Pfam" id="PF04262">
    <property type="entry name" value="Glu_cys_ligase"/>
    <property type="match status" value="2"/>
</dbReference>
<dbReference type="GO" id="GO:0005829">
    <property type="term" value="C:cytosol"/>
    <property type="evidence" value="ECO:0007669"/>
    <property type="project" value="TreeGrafter"/>
</dbReference>
<dbReference type="AlphaFoldDB" id="A0A6P2CK22"/>
<organism evidence="12 13">
    <name type="scientific">Leuconostoc litchii</name>
    <dbReference type="NCBI Taxonomy" id="1981069"/>
    <lineage>
        <taxon>Bacteria</taxon>
        <taxon>Bacillati</taxon>
        <taxon>Bacillota</taxon>
        <taxon>Bacilli</taxon>
        <taxon>Lactobacillales</taxon>
        <taxon>Lactobacillaceae</taxon>
        <taxon>Leuconostoc</taxon>
    </lineage>
</organism>
<sequence>MTQNFKKFKNANLHDLLFAGRFGIEIEEHRVQTGRKSLSQHPHSTNLGDRKTQPYFQTDFSESQEEVVTATKHTSKDALNHLHELQTILADELFSDEIIWPLSMPPYMSPDDIDYLVTHFERPWYQNYRDVLIKRYGPYQHIMTGVHVNFSLADALIKWFGAEKQIQSFPVAKNTLYFQIAQQVANYRWLLTYLFGASPVTENVTDNLPRDFKDIEPVRSWRASNFGFVNHFDQQIDYTDLSTYIGQIKHFVKTGDYYDKSEFYGPVRLKAPGSLDDLRQRGTAYLEFRMFDINPFSLDGISQNELSFLHLLIIDSIMNPQEWSNAATKEARMLNHVVATQHPNDSLSASLDQEIEPLFSRLNKIVNFSPIELREDFSRSLIFAEKALKNPELTIGAQLSKHIDNHSLTQFALSRGQQILSERKIIDNNFVFTPSHLKQMYIQAHKLGFKTLVLDNQNLQVSYKNHVQSFKNNENLTKYMQTKK</sequence>
<dbReference type="Gene3D" id="3.30.590.20">
    <property type="match status" value="1"/>
</dbReference>
<dbReference type="GO" id="GO:0004357">
    <property type="term" value="F:glutamate-cysteine ligase activity"/>
    <property type="evidence" value="ECO:0007669"/>
    <property type="project" value="UniProtKB-EC"/>
</dbReference>
<comment type="similarity">
    <text evidence="8">Belongs to the glutamate--cysteine ligase type 1 family.</text>
</comment>
<dbReference type="GO" id="GO:0046872">
    <property type="term" value="F:metal ion binding"/>
    <property type="evidence" value="ECO:0007669"/>
    <property type="project" value="TreeGrafter"/>
</dbReference>
<dbReference type="RefSeq" id="WP_148606545.1">
    <property type="nucleotide sequence ID" value="NZ_SDGY01000008.1"/>
</dbReference>
<dbReference type="InterPro" id="IPR007370">
    <property type="entry name" value="Glu_cys_ligase"/>
</dbReference>
<evidence type="ECO:0000256" key="8">
    <source>
        <dbReference type="RuleBase" id="RU003544"/>
    </source>
</evidence>
<evidence type="ECO:0000256" key="9">
    <source>
        <dbReference type="RuleBase" id="RU004391"/>
    </source>
</evidence>
<dbReference type="InterPro" id="IPR014746">
    <property type="entry name" value="Gln_synth/guanido_kin_cat_dom"/>
</dbReference>
<evidence type="ECO:0000259" key="11">
    <source>
        <dbReference type="Pfam" id="PF04262"/>
    </source>
</evidence>
<evidence type="ECO:0000256" key="2">
    <source>
        <dbReference type="ARBA" id="ARBA00012220"/>
    </source>
</evidence>
<feature type="domain" description="Glutamate--cysteine ligase" evidence="11">
    <location>
        <begin position="6"/>
        <end position="254"/>
    </location>
</feature>
<dbReference type="GO" id="GO:0005524">
    <property type="term" value="F:ATP binding"/>
    <property type="evidence" value="ECO:0007669"/>
    <property type="project" value="UniProtKB-KW"/>
</dbReference>
<comment type="caution">
    <text evidence="12">The sequence shown here is derived from an EMBL/GenBank/DDBJ whole genome shotgun (WGS) entry which is preliminary data.</text>
</comment>
<protein>
    <recommendedName>
        <fullName evidence="2 9">Glutamate--cysteine ligase</fullName>
        <ecNumber evidence="2 9">6.3.2.2</ecNumber>
    </recommendedName>
</protein>
<keyword evidence="13" id="KW-1185">Reference proteome</keyword>
<comment type="pathway">
    <text evidence="1 9">Sulfur metabolism; glutathione biosynthesis; glutathione from L-cysteine and L-glutamate: step 1/2.</text>
</comment>
<dbReference type="SUPFAM" id="SSF55931">
    <property type="entry name" value="Glutamine synthetase/guanido kinase"/>
    <property type="match status" value="1"/>
</dbReference>
<evidence type="ECO:0000256" key="10">
    <source>
        <dbReference type="SAM" id="MobiDB-lite"/>
    </source>
</evidence>
<gene>
    <name evidence="12" type="ORF">ESZ47_08440</name>
</gene>
<dbReference type="GO" id="GO:0006750">
    <property type="term" value="P:glutathione biosynthetic process"/>
    <property type="evidence" value="ECO:0007669"/>
    <property type="project" value="UniProtKB-UniPathway"/>
</dbReference>
<evidence type="ECO:0000313" key="12">
    <source>
        <dbReference type="EMBL" id="TYC46051.1"/>
    </source>
</evidence>
<feature type="compositionally biased region" description="Polar residues" evidence="10">
    <location>
        <begin position="34"/>
        <end position="47"/>
    </location>
</feature>
<keyword evidence="4 8" id="KW-0317">Glutathione biosynthesis</keyword>
<feature type="domain" description="Glutamate--cysteine ligase" evidence="11">
    <location>
        <begin position="260"/>
        <end position="330"/>
    </location>
</feature>
<keyword evidence="6" id="KW-0067">ATP-binding</keyword>
<keyword evidence="5" id="KW-0547">Nucleotide-binding</keyword>
<evidence type="ECO:0000313" key="13">
    <source>
        <dbReference type="Proteomes" id="UP000442244"/>
    </source>
</evidence>
<evidence type="ECO:0000256" key="7">
    <source>
        <dbReference type="ARBA" id="ARBA00048819"/>
    </source>
</evidence>
<proteinExistence type="inferred from homology"/>
<dbReference type="OrthoDB" id="9803907at2"/>
<keyword evidence="3 8" id="KW-0436">Ligase</keyword>
<feature type="region of interest" description="Disordered" evidence="10">
    <location>
        <begin position="33"/>
        <end position="53"/>
    </location>
</feature>
<evidence type="ECO:0000256" key="3">
    <source>
        <dbReference type="ARBA" id="ARBA00022598"/>
    </source>
</evidence>
<dbReference type="PANTHER" id="PTHR38761:SF1">
    <property type="entry name" value="GLUTAMATE--CYSTEINE LIGASE"/>
    <property type="match status" value="1"/>
</dbReference>
<dbReference type="UniPathway" id="UPA00142">
    <property type="reaction ID" value="UER00209"/>
</dbReference>
<accession>A0A6P2CK22</accession>
<dbReference type="Proteomes" id="UP000442244">
    <property type="component" value="Unassembled WGS sequence"/>
</dbReference>
<evidence type="ECO:0000256" key="6">
    <source>
        <dbReference type="ARBA" id="ARBA00022840"/>
    </source>
</evidence>
<evidence type="ECO:0000256" key="5">
    <source>
        <dbReference type="ARBA" id="ARBA00022741"/>
    </source>
</evidence>
<evidence type="ECO:0000256" key="4">
    <source>
        <dbReference type="ARBA" id="ARBA00022684"/>
    </source>
</evidence>
<dbReference type="EC" id="6.3.2.2" evidence="2 9"/>
<comment type="catalytic activity">
    <reaction evidence="7 9">
        <text>L-cysteine + L-glutamate + ATP = gamma-L-glutamyl-L-cysteine + ADP + phosphate + H(+)</text>
        <dbReference type="Rhea" id="RHEA:13285"/>
        <dbReference type="ChEBI" id="CHEBI:15378"/>
        <dbReference type="ChEBI" id="CHEBI:29985"/>
        <dbReference type="ChEBI" id="CHEBI:30616"/>
        <dbReference type="ChEBI" id="CHEBI:35235"/>
        <dbReference type="ChEBI" id="CHEBI:43474"/>
        <dbReference type="ChEBI" id="CHEBI:58173"/>
        <dbReference type="ChEBI" id="CHEBI:456216"/>
        <dbReference type="EC" id="6.3.2.2"/>
    </reaction>
</comment>
<dbReference type="InterPro" id="IPR006334">
    <property type="entry name" value="Glut_cys_ligase"/>
</dbReference>